<organism evidence="1 2">
    <name type="scientific">Nocardioides nanhaiensis</name>
    <dbReference type="NCBI Taxonomy" id="1476871"/>
    <lineage>
        <taxon>Bacteria</taxon>
        <taxon>Bacillati</taxon>
        <taxon>Actinomycetota</taxon>
        <taxon>Actinomycetes</taxon>
        <taxon>Propionibacteriales</taxon>
        <taxon>Nocardioidaceae</taxon>
        <taxon>Nocardioides</taxon>
    </lineage>
</organism>
<sequence length="241" mass="24946">MSTLPVSAVLAWWGTSWLQGAAAADDLLDAVLGDDAAHTVGGLEAEPVGLLAALAQMRARGATGVGAAFPAEGDLVGLGGPADLNLAAVEVGEAVCSWEADLALVPLRVGAGVQWSAHPCRRRQLPDVGEADRELRLVLVSAAERLAGLEVARWRPEVADELMDLRRRGPLAAPPGVPPRCVELAGRALQALAVVELALEDDGGAITAAEAAERREALVPLHRTGRRALTAACSPEVWPPA</sequence>
<reference evidence="2" key="1">
    <citation type="journal article" date="2019" name="Int. J. Syst. Evol. Microbiol.">
        <title>The Global Catalogue of Microorganisms (GCM) 10K type strain sequencing project: providing services to taxonomists for standard genome sequencing and annotation.</title>
        <authorList>
            <consortium name="The Broad Institute Genomics Platform"/>
            <consortium name="The Broad Institute Genome Sequencing Center for Infectious Disease"/>
            <person name="Wu L."/>
            <person name="Ma J."/>
        </authorList>
    </citation>
    <scope>NUCLEOTIDE SEQUENCE [LARGE SCALE GENOMIC DNA]</scope>
    <source>
        <strain evidence="2">JCM 18127</strain>
    </source>
</reference>
<dbReference type="RefSeq" id="WP_345267610.1">
    <property type="nucleotide sequence ID" value="NZ_BAABIM010000003.1"/>
</dbReference>
<name>A0ABP8WLA6_9ACTN</name>
<dbReference type="EMBL" id="BAABIM010000003">
    <property type="protein sequence ID" value="GAA4691511.1"/>
    <property type="molecule type" value="Genomic_DNA"/>
</dbReference>
<gene>
    <name evidence="1" type="ORF">GCM10023226_31780</name>
</gene>
<proteinExistence type="predicted"/>
<accession>A0ABP8WLA6</accession>
<evidence type="ECO:0000313" key="1">
    <source>
        <dbReference type="EMBL" id="GAA4691511.1"/>
    </source>
</evidence>
<keyword evidence="2" id="KW-1185">Reference proteome</keyword>
<evidence type="ECO:0008006" key="3">
    <source>
        <dbReference type="Google" id="ProtNLM"/>
    </source>
</evidence>
<dbReference type="Proteomes" id="UP001500621">
    <property type="component" value="Unassembled WGS sequence"/>
</dbReference>
<comment type="caution">
    <text evidence="1">The sequence shown here is derived from an EMBL/GenBank/DDBJ whole genome shotgun (WGS) entry which is preliminary data.</text>
</comment>
<evidence type="ECO:0000313" key="2">
    <source>
        <dbReference type="Proteomes" id="UP001500621"/>
    </source>
</evidence>
<protein>
    <recommendedName>
        <fullName evidence="3">Acyl-CoA dehydrogenase</fullName>
    </recommendedName>
</protein>